<dbReference type="Gene3D" id="1.50.10.10">
    <property type="match status" value="1"/>
</dbReference>
<dbReference type="AlphaFoldDB" id="A0A6A6EV20"/>
<keyword evidence="4" id="KW-1185">Reference proteome</keyword>
<dbReference type="PANTHER" id="PTHR34987">
    <property type="entry name" value="C, PUTATIVE (AFU_ORTHOLOGUE AFUA_3G02880)-RELATED"/>
    <property type="match status" value="1"/>
</dbReference>
<evidence type="ECO:0000313" key="4">
    <source>
        <dbReference type="Proteomes" id="UP000800200"/>
    </source>
</evidence>
<dbReference type="InterPro" id="IPR049164">
    <property type="entry name" value="Glyco_hydro_78_N"/>
</dbReference>
<dbReference type="GO" id="GO:0005975">
    <property type="term" value="P:carbohydrate metabolic process"/>
    <property type="evidence" value="ECO:0007669"/>
    <property type="project" value="InterPro"/>
</dbReference>
<dbReference type="PANTHER" id="PTHR34987:SF4">
    <property type="entry name" value="ALPHA-L-RHAMNOSIDASE C-TERMINAL DOMAIN-CONTAINING PROTEIN"/>
    <property type="match status" value="1"/>
</dbReference>
<feature type="domain" description="Alpha-L-rhamnosidase six-hairpin glycosidase" evidence="1">
    <location>
        <begin position="198"/>
        <end position="352"/>
    </location>
</feature>
<keyword evidence="3" id="KW-0378">Hydrolase</keyword>
<dbReference type="InterPro" id="IPR008928">
    <property type="entry name" value="6-hairpin_glycosidase_sf"/>
</dbReference>
<sequence>MASALPVSQTVKRKLSLHVDKDLAAIADLHYRPVYEWVEKPINVVHFTPEPASWFKLEQVHRMSIDQLQNTPLGKNDDLILDFGSHRVGYLSFYLDAAGDNVDAPCRLRFVFGEVPTDVTEDLSSCNTWISTSWLPDEVINVDWLPCQVNMSRRYSFRYVRIQVLDTSQKYRCLFANIQVRATSAVSPAVFNAIPPLNAEDPLLLQVDKISQVTLRDCMQTVFEDGPRRDRRLWLGDLRIQALTNYSTFRDLKLVKRCLFMFAAVAASDGSLPACVFEHPTLRAASDYIVDYDALFGVVVYEYVMASSDLDTAKALWPTILGSLRVPLSHLDPETGSFVSSRTELWKFLDWDERLHPDAAMHGLLLFCLKRAEDLAALLGYPPPYTDVIKRMTTAATSVFLCRGVSGGGSRCEDGLFTSGPEKQISWLSHAWMTLAEVLPSDQSKRILVSVMHDPQALRPLCPYGWAVFAEALAKCGAKQECVSILKEYWGGMVERGADTFWECFDPNDSRKSPYGDCRNNSYCHAWSCSPAWLLRDVLKLGY</sequence>
<dbReference type="GO" id="GO:0016787">
    <property type="term" value="F:hydrolase activity"/>
    <property type="evidence" value="ECO:0007669"/>
    <property type="project" value="UniProtKB-KW"/>
</dbReference>
<feature type="domain" description="Glycosyl hydrolase family 78 alpha-rhamnosidase N-terminal" evidence="2">
    <location>
        <begin position="41"/>
        <end position="182"/>
    </location>
</feature>
<protein>
    <submittedName>
        <fullName evidence="3">Glycoside hydrolase family 78 protein</fullName>
    </submittedName>
</protein>
<gene>
    <name evidence="3" type="ORF">K469DRAFT_698695</name>
</gene>
<dbReference type="Pfam" id="PF21104">
    <property type="entry name" value="Glyco_hydro_78_N"/>
    <property type="match status" value="1"/>
</dbReference>
<evidence type="ECO:0000259" key="1">
    <source>
        <dbReference type="Pfam" id="PF17389"/>
    </source>
</evidence>
<evidence type="ECO:0000313" key="3">
    <source>
        <dbReference type="EMBL" id="KAF2195131.1"/>
    </source>
</evidence>
<dbReference type="InterPro" id="IPR012341">
    <property type="entry name" value="6hp_glycosidase-like_sf"/>
</dbReference>
<dbReference type="SUPFAM" id="SSF48208">
    <property type="entry name" value="Six-hairpin glycosidases"/>
    <property type="match status" value="1"/>
</dbReference>
<organism evidence="3 4">
    <name type="scientific">Zopfia rhizophila CBS 207.26</name>
    <dbReference type="NCBI Taxonomy" id="1314779"/>
    <lineage>
        <taxon>Eukaryota</taxon>
        <taxon>Fungi</taxon>
        <taxon>Dikarya</taxon>
        <taxon>Ascomycota</taxon>
        <taxon>Pezizomycotina</taxon>
        <taxon>Dothideomycetes</taxon>
        <taxon>Dothideomycetes incertae sedis</taxon>
        <taxon>Zopfiaceae</taxon>
        <taxon>Zopfia</taxon>
    </lineage>
</organism>
<dbReference type="InterPro" id="IPR035396">
    <property type="entry name" value="Bac_rhamnosid6H"/>
</dbReference>
<evidence type="ECO:0000259" key="2">
    <source>
        <dbReference type="Pfam" id="PF21104"/>
    </source>
</evidence>
<accession>A0A6A6EV20</accession>
<dbReference type="OrthoDB" id="10036721at2759"/>
<proteinExistence type="predicted"/>
<dbReference type="Pfam" id="PF17389">
    <property type="entry name" value="Bac_rhamnosid6H"/>
    <property type="match status" value="1"/>
</dbReference>
<reference evidence="3" key="1">
    <citation type="journal article" date="2020" name="Stud. Mycol.">
        <title>101 Dothideomycetes genomes: a test case for predicting lifestyles and emergence of pathogens.</title>
        <authorList>
            <person name="Haridas S."/>
            <person name="Albert R."/>
            <person name="Binder M."/>
            <person name="Bloem J."/>
            <person name="Labutti K."/>
            <person name="Salamov A."/>
            <person name="Andreopoulos B."/>
            <person name="Baker S."/>
            <person name="Barry K."/>
            <person name="Bills G."/>
            <person name="Bluhm B."/>
            <person name="Cannon C."/>
            <person name="Castanera R."/>
            <person name="Culley D."/>
            <person name="Daum C."/>
            <person name="Ezra D."/>
            <person name="Gonzalez J."/>
            <person name="Henrissat B."/>
            <person name="Kuo A."/>
            <person name="Liang C."/>
            <person name="Lipzen A."/>
            <person name="Lutzoni F."/>
            <person name="Magnuson J."/>
            <person name="Mondo S."/>
            <person name="Nolan M."/>
            <person name="Ohm R."/>
            <person name="Pangilinan J."/>
            <person name="Park H.-J."/>
            <person name="Ramirez L."/>
            <person name="Alfaro M."/>
            <person name="Sun H."/>
            <person name="Tritt A."/>
            <person name="Yoshinaga Y."/>
            <person name="Zwiers L.-H."/>
            <person name="Turgeon B."/>
            <person name="Goodwin S."/>
            <person name="Spatafora J."/>
            <person name="Crous P."/>
            <person name="Grigoriev I."/>
        </authorList>
    </citation>
    <scope>NUCLEOTIDE SEQUENCE</scope>
    <source>
        <strain evidence="3">CBS 207.26</strain>
    </source>
</reference>
<dbReference type="EMBL" id="ML994610">
    <property type="protein sequence ID" value="KAF2195131.1"/>
    <property type="molecule type" value="Genomic_DNA"/>
</dbReference>
<dbReference type="Proteomes" id="UP000800200">
    <property type="component" value="Unassembled WGS sequence"/>
</dbReference>
<name>A0A6A6EV20_9PEZI</name>